<accession>A0A6I4I967</accession>
<organism evidence="1 2">
    <name type="scientific">Mucilaginibacter aquatilis</name>
    <dbReference type="NCBI Taxonomy" id="1517760"/>
    <lineage>
        <taxon>Bacteria</taxon>
        <taxon>Pseudomonadati</taxon>
        <taxon>Bacteroidota</taxon>
        <taxon>Sphingobacteriia</taxon>
        <taxon>Sphingobacteriales</taxon>
        <taxon>Sphingobacteriaceae</taxon>
        <taxon>Mucilaginibacter</taxon>
    </lineage>
</organism>
<dbReference type="Gene3D" id="3.20.20.150">
    <property type="entry name" value="Divalent-metal-dependent TIM barrel enzymes"/>
    <property type="match status" value="1"/>
</dbReference>
<keyword evidence="1" id="KW-0413">Isomerase</keyword>
<comment type="caution">
    <text evidence="1">The sequence shown here is derived from an EMBL/GenBank/DDBJ whole genome shotgun (WGS) entry which is preliminary data.</text>
</comment>
<gene>
    <name evidence="1" type="ORF">GO816_11690</name>
</gene>
<dbReference type="Proteomes" id="UP000434850">
    <property type="component" value="Unassembled WGS sequence"/>
</dbReference>
<name>A0A6I4I967_9SPHI</name>
<dbReference type="OrthoDB" id="837145at2"/>
<evidence type="ECO:0000313" key="1">
    <source>
        <dbReference type="EMBL" id="MVN91790.1"/>
    </source>
</evidence>
<dbReference type="AlphaFoldDB" id="A0A6I4I967"/>
<sequence>MIVCALTVATVAFTTKVPSKKGVFAKSNLVAWCIVPYDVKNRNAEERAQMLNHLGITKMAYDWREKHIPYFDDELKALKKHHIKLQAFWYMSGPNPQRDTNLKIILDVLKRNKVKTQIWLMMIGVDMEKMTQQQKVDTLSKPVKYIAEQAAKIGCQVGLYNHGGWYGEPENQLAIINKLKMRSVGMVYNFHHAEEQASRFSKFYPKILPHLLTLNISGLKGVDPAKVVPVGEGDTEYQLMKMVLKSNYKGPIGIINEDTHPDAETGLKINMDGVANVLKSIGDKTDLKTY</sequence>
<dbReference type="GO" id="GO:0016853">
    <property type="term" value="F:isomerase activity"/>
    <property type="evidence" value="ECO:0007669"/>
    <property type="project" value="UniProtKB-KW"/>
</dbReference>
<evidence type="ECO:0000313" key="2">
    <source>
        <dbReference type="Proteomes" id="UP000434850"/>
    </source>
</evidence>
<dbReference type="EMBL" id="WQLA01000004">
    <property type="protein sequence ID" value="MVN91790.1"/>
    <property type="molecule type" value="Genomic_DNA"/>
</dbReference>
<dbReference type="SUPFAM" id="SSF51658">
    <property type="entry name" value="Xylose isomerase-like"/>
    <property type="match status" value="1"/>
</dbReference>
<keyword evidence="2" id="KW-1185">Reference proteome</keyword>
<dbReference type="InterPro" id="IPR036237">
    <property type="entry name" value="Xyl_isomerase-like_sf"/>
</dbReference>
<protein>
    <submittedName>
        <fullName evidence="1">Xylose isomerase</fullName>
    </submittedName>
</protein>
<reference evidence="1 2" key="1">
    <citation type="submission" date="2019-12" db="EMBL/GenBank/DDBJ databases">
        <title>Mucilaginibacter sp. HME9299 genome sequencing and assembly.</title>
        <authorList>
            <person name="Kang H."/>
            <person name="Kim H."/>
            <person name="Joh K."/>
        </authorList>
    </citation>
    <scope>NUCLEOTIDE SEQUENCE [LARGE SCALE GENOMIC DNA]</scope>
    <source>
        <strain evidence="1 2">HME9299</strain>
    </source>
</reference>
<proteinExistence type="predicted"/>